<organism evidence="3 4">
    <name type="scientific">Olea europaea subsp. europaea</name>
    <dbReference type="NCBI Taxonomy" id="158383"/>
    <lineage>
        <taxon>Eukaryota</taxon>
        <taxon>Viridiplantae</taxon>
        <taxon>Streptophyta</taxon>
        <taxon>Embryophyta</taxon>
        <taxon>Tracheophyta</taxon>
        <taxon>Spermatophyta</taxon>
        <taxon>Magnoliopsida</taxon>
        <taxon>eudicotyledons</taxon>
        <taxon>Gunneridae</taxon>
        <taxon>Pentapetalae</taxon>
        <taxon>asterids</taxon>
        <taxon>lamiids</taxon>
        <taxon>Lamiales</taxon>
        <taxon>Oleaceae</taxon>
        <taxon>Oleeae</taxon>
        <taxon>Olea</taxon>
    </lineage>
</organism>
<dbReference type="SMART" id="SM00743">
    <property type="entry name" value="Agenet"/>
    <property type="match status" value="2"/>
</dbReference>
<feature type="compositionally biased region" description="Polar residues" evidence="1">
    <location>
        <begin position="1036"/>
        <end position="1065"/>
    </location>
</feature>
<dbReference type="Pfam" id="PF05641">
    <property type="entry name" value="Agenet"/>
    <property type="match status" value="1"/>
</dbReference>
<dbReference type="OrthoDB" id="433924at2759"/>
<dbReference type="EMBL" id="CACTIH010003812">
    <property type="protein sequence ID" value="CAA2985536.1"/>
    <property type="molecule type" value="Genomic_DNA"/>
</dbReference>
<dbReference type="Proteomes" id="UP000594638">
    <property type="component" value="Unassembled WGS sequence"/>
</dbReference>
<feature type="compositionally biased region" description="Basic and acidic residues" evidence="1">
    <location>
        <begin position="918"/>
        <end position="927"/>
    </location>
</feature>
<feature type="region of interest" description="Disordered" evidence="1">
    <location>
        <begin position="1229"/>
        <end position="1255"/>
    </location>
</feature>
<feature type="compositionally biased region" description="Basic and acidic residues" evidence="1">
    <location>
        <begin position="1843"/>
        <end position="1853"/>
    </location>
</feature>
<dbReference type="PANTHER" id="PTHR48429:SF1">
    <property type="entry name" value="AGENET DOMAIN-CONTAINING PROTEIN"/>
    <property type="match status" value="1"/>
</dbReference>
<protein>
    <recommendedName>
        <fullName evidence="2">Agenet domain-containing protein</fullName>
    </recommendedName>
</protein>
<dbReference type="InterPro" id="IPR055274">
    <property type="entry name" value="SWO1"/>
</dbReference>
<keyword evidence="4" id="KW-1185">Reference proteome</keyword>
<name>A0A8S0RZG8_OLEEU</name>
<comment type="caution">
    <text evidence="3">The sequence shown here is derived from an EMBL/GenBank/DDBJ whole genome shotgun (WGS) entry which is preliminary data.</text>
</comment>
<feature type="compositionally biased region" description="Basic and acidic residues" evidence="1">
    <location>
        <begin position="902"/>
        <end position="912"/>
    </location>
</feature>
<gene>
    <name evidence="3" type="ORF">OLEA9_A033008</name>
</gene>
<dbReference type="InterPro" id="IPR008395">
    <property type="entry name" value="Agenet-like_dom"/>
</dbReference>
<feature type="compositionally biased region" description="Polar residues" evidence="1">
    <location>
        <begin position="2057"/>
        <end position="2082"/>
    </location>
</feature>
<dbReference type="InterPro" id="IPR014002">
    <property type="entry name" value="Agenet_dom_plant"/>
</dbReference>
<evidence type="ECO:0000313" key="4">
    <source>
        <dbReference type="Proteomes" id="UP000594638"/>
    </source>
</evidence>
<proteinExistence type="predicted"/>
<feature type="compositionally biased region" description="Polar residues" evidence="1">
    <location>
        <begin position="1621"/>
        <end position="1635"/>
    </location>
</feature>
<feature type="region of interest" description="Disordered" evidence="1">
    <location>
        <begin position="1563"/>
        <end position="1658"/>
    </location>
</feature>
<feature type="region of interest" description="Disordered" evidence="1">
    <location>
        <begin position="873"/>
        <end position="931"/>
    </location>
</feature>
<feature type="region of interest" description="Disordered" evidence="1">
    <location>
        <begin position="1036"/>
        <end position="1081"/>
    </location>
</feature>
<feature type="domain" description="Agenet" evidence="2">
    <location>
        <begin position="1751"/>
        <end position="1809"/>
    </location>
</feature>
<dbReference type="Gramene" id="OE9A033008T3">
    <property type="protein sequence ID" value="OE9A033008C3"/>
    <property type="gene ID" value="OE9A033008"/>
</dbReference>
<feature type="region of interest" description="Disordered" evidence="1">
    <location>
        <begin position="1817"/>
        <end position="1853"/>
    </location>
</feature>
<sequence length="2097" mass="225493">MDYNDNDYEGHNLHLAGEESSKVSSNLCPYALPKFDFDDSLHGHLRFDSLVENEVFLGIASQEDNHWIEDFSRGSSGIEFRTSAADSCSLPRRNNVWSEATSSESVEMLLKAVGQEEMVPGEPKVDETDPGDQFCGAMEPTETNLTQDDYVKDPNQLLTTGEPHRNVSVLNQSVGVQGVHMECTLPAEEIKDTAAGSLEVIGVNTRLGETRENLRDDTECINEGQGEPSTSKDKIPEILFVTRMQNDNTESSLLKVSMSVGELNDLDQTSDIETVSLSGLEKDTCKRVEDNKKELNADNEMFGESDAETVNSKLGSAFGVASKRESIEEHAVETSINKFGDPSSVPEKGCSLLLTSERCKENIVQPRDGSKCAAVVLSEITEIKRQISGENKLNEVSPGSIQAEGCILHATQVRNAASLDICSNSELHIGSAMQQPDGQESSIDKEDIHHGSSNLLEASSTTYEASMLYEVQGNSSKQDNAAKDLGNLTVTSFAGGCVGENSIIEDVKDASDVTGMHAENLNDEDHDSSSLLSGSMQIYCETNPSMQTDPLKCDQNLSASQRRDEKSHLNDMGCDDNEKVVGSSVPGEGVKGNVDLESKTPVGEYPVLNALEEDTNLASKVGDCNEELESPFNDAVLVHKDENEETELEVLEEPRASILGQSSEMADELAIVSEPQKPGCKTDNQSISGMQTADAAAHDKASQELSENLEARPVCDVIVQEGDGAELAPVENSTDKKIERNHGATSLIDSVTGGSEEIDRSNQVSSGGNSCIMHAQTERDKQESLKGPVAENVHQSGGEIPTHPGSKDVSNEDETFTFDVGPLACHSKGDPGMTSQSFPTIQVRKISLDVEGSPSTSSNRQVDAKVVPEISHGSTLAIDGKATPEGLKGPSERKARRGSGKSVKESGKKGVKETTLMRQKERGDKSHLSLSPSVTGQLMQFETGNVERSATKPSGIIPVPTSYLPDLNTSAPSSALFHQPFTDAQQVQLRAQIFVYGSLIQGAAPDEACMMSAFDGGRSIWEPSWRAFVERIHNQKSQGNISETPVQSRSESSISGAKASDQASKQGLPPNKVTTTSAARVSGKISPLPAANPMIPLSSPLWNTSTPSCEGLLSSNVGRSAIFDYHAISPLHSYQTPPIRNLVSPTTSWPLQSPFSGPWVASSQSSAFDISTQYSAFPVSAPVKLTPVKELSMPFSSGSKHASPISVSHSGASSALAVPFSLVDMKKASGSPALNSSDTKTRKRKKTSGAEDLVQSSAPAIQRDLVSAPVLNSHLLKKAPVVEDLNPFSLLARSRAESVSAPKVSSHYSTSVTVTPTTFLLKSNSDKSLVAASPLTSSDNPSKGEINMEKRVINLEDLNKVEEAKLQAEVAADHAATATSHCQGVWSQLDKLKNAGLTSDAEAKLASAAVTIAAAASVAKAAAAAAQIASKAAVQAKQMADDAVTKDGTASASRNNVVSLPMSVNNLGNATPASILKGWDGNGGSSSIISVAREAVREKVEVASAASRHAENLDAIVNAAELAAEAVSQAGKVVAMTDPLPLIELAEAGPDGYWKVLYAPSSQVSEPNDTNRNESKNNMVNQREGPDKEMVVQRALTRNTKDDQLPDNNSLAPVKHRENSSKAQKNRQASGSSKTIGIVSESDIEPRSKSPIHDPNGSTEIIREGCLVEVLKDRGDLNEVWFSANVLSLKDGEALVHYTKLQSDDGSEQLKEWVPLTSKGDKAPIIRIPHPMTFVQLEGTRKRSRAAVKDYAWSVGDRVDAWVQDCWREGVITEKNEKDETNLSVHFPAEGDISLVKAWNLRPTLIWSDGQWIEWSRSRKDGSSQGDTPQEKRLKRGSTAIESKGKGKMPKDTEFVEPATQKESRLLPLSAHEKVFSIGTGRDNNKPGTTRTMRSGLQKDGSTVIFGVPKPGKKRKFMDVSKHYVSDKSTKTNVPSDSVKLADYLMPQGSGSRGWKNSSKIDSKEKQAAESKSKALNSGKPPIPSRMLSRKGDPTYLKDENESASSQETRKRAPVANTKSDRPNKGKLVPAGRKSANNDSNDDSVPEAGEPRRSNRRIQPTSRLLEGLQSSMVISKVPASSQDKIHRNYIKGTSRRE</sequence>
<evidence type="ECO:0000256" key="1">
    <source>
        <dbReference type="SAM" id="MobiDB-lite"/>
    </source>
</evidence>
<reference evidence="3 4" key="1">
    <citation type="submission" date="2019-12" db="EMBL/GenBank/DDBJ databases">
        <authorList>
            <person name="Alioto T."/>
            <person name="Alioto T."/>
            <person name="Gomez Garrido J."/>
        </authorList>
    </citation>
    <scope>NUCLEOTIDE SEQUENCE [LARGE SCALE GENOMIC DNA]</scope>
</reference>
<evidence type="ECO:0000313" key="3">
    <source>
        <dbReference type="EMBL" id="CAA2985536.1"/>
    </source>
</evidence>
<feature type="compositionally biased region" description="Basic and acidic residues" evidence="1">
    <location>
        <begin position="1990"/>
        <end position="2001"/>
    </location>
</feature>
<accession>A0A8S0RZG8</accession>
<feature type="compositionally biased region" description="Basic and acidic residues" evidence="1">
    <location>
        <begin position="1959"/>
        <end position="1973"/>
    </location>
</feature>
<evidence type="ECO:0000259" key="2">
    <source>
        <dbReference type="SMART" id="SM00743"/>
    </source>
</evidence>
<feature type="domain" description="Agenet" evidence="2">
    <location>
        <begin position="1660"/>
        <end position="1726"/>
    </location>
</feature>
<feature type="region of interest" description="Disordered" evidence="1">
    <location>
        <begin position="1923"/>
        <end position="2097"/>
    </location>
</feature>
<dbReference type="PANTHER" id="PTHR48429">
    <property type="entry name" value="AGENET DOMAIN-CONTAINING PROTEIN"/>
    <property type="match status" value="1"/>
</dbReference>